<dbReference type="Proteomes" id="UP000624404">
    <property type="component" value="Unassembled WGS sequence"/>
</dbReference>
<dbReference type="InterPro" id="IPR001841">
    <property type="entry name" value="Znf_RING"/>
</dbReference>
<name>A0A8H2VX37_9HELO</name>
<comment type="caution">
    <text evidence="6">The sequence shown here is derived from an EMBL/GenBank/DDBJ whole genome shotgun (WGS) entry which is preliminary data.</text>
</comment>
<dbReference type="Gene3D" id="3.30.40.10">
    <property type="entry name" value="Zinc/RING finger domain, C3HC4 (zinc finger)"/>
    <property type="match status" value="1"/>
</dbReference>
<keyword evidence="2 4" id="KW-0863">Zinc-finger</keyword>
<evidence type="ECO:0000256" key="1">
    <source>
        <dbReference type="ARBA" id="ARBA00022723"/>
    </source>
</evidence>
<dbReference type="SMART" id="SM00184">
    <property type="entry name" value="RING"/>
    <property type="match status" value="1"/>
</dbReference>
<sequence>MFCNCIPCICKSTDTNEAPKKLFKVSGVLFSREDHFYMEAQTAYRTWGLECAICSKSLADLYGTEKPRLNCGHWFCNDCMQKHIKWKKMRKYNQLRCPMCRKAVVEEAPVISLRAIPRTIKINLDDDEV</sequence>
<evidence type="ECO:0000259" key="5">
    <source>
        <dbReference type="PROSITE" id="PS50089"/>
    </source>
</evidence>
<dbReference type="SUPFAM" id="SSF57850">
    <property type="entry name" value="RING/U-box"/>
    <property type="match status" value="1"/>
</dbReference>
<reference evidence="6" key="1">
    <citation type="submission" date="2020-10" db="EMBL/GenBank/DDBJ databases">
        <authorList>
            <person name="Kusch S."/>
        </authorList>
    </citation>
    <scope>NUCLEOTIDE SEQUENCE</scope>
    <source>
        <strain evidence="6">SwB9</strain>
    </source>
</reference>
<dbReference type="EMBL" id="CAJHIA010000017">
    <property type="protein sequence ID" value="CAD6446242.1"/>
    <property type="molecule type" value="Genomic_DNA"/>
</dbReference>
<dbReference type="OrthoDB" id="3454812at2759"/>
<evidence type="ECO:0000256" key="3">
    <source>
        <dbReference type="ARBA" id="ARBA00022833"/>
    </source>
</evidence>
<dbReference type="PROSITE" id="PS00518">
    <property type="entry name" value="ZF_RING_1"/>
    <property type="match status" value="1"/>
</dbReference>
<evidence type="ECO:0000313" key="6">
    <source>
        <dbReference type="EMBL" id="CAD6446242.1"/>
    </source>
</evidence>
<keyword evidence="1" id="KW-0479">Metal-binding</keyword>
<protein>
    <submittedName>
        <fullName evidence="6">55b76a7b-5861-4f6a-9a19-b6ff60881c03</fullName>
    </submittedName>
</protein>
<keyword evidence="3" id="KW-0862">Zinc</keyword>
<keyword evidence="7" id="KW-1185">Reference proteome</keyword>
<dbReference type="GO" id="GO:0008270">
    <property type="term" value="F:zinc ion binding"/>
    <property type="evidence" value="ECO:0007669"/>
    <property type="project" value="UniProtKB-KW"/>
</dbReference>
<gene>
    <name evidence="6" type="ORF">SCLTRI_LOCUS5948</name>
</gene>
<dbReference type="InterPro" id="IPR013083">
    <property type="entry name" value="Znf_RING/FYVE/PHD"/>
</dbReference>
<evidence type="ECO:0000256" key="4">
    <source>
        <dbReference type="PROSITE-ProRule" id="PRU00175"/>
    </source>
</evidence>
<accession>A0A8H2VX37</accession>
<dbReference type="AlphaFoldDB" id="A0A8H2VX37"/>
<evidence type="ECO:0000256" key="2">
    <source>
        <dbReference type="ARBA" id="ARBA00022771"/>
    </source>
</evidence>
<dbReference type="InterPro" id="IPR017907">
    <property type="entry name" value="Znf_RING_CS"/>
</dbReference>
<dbReference type="PROSITE" id="PS50089">
    <property type="entry name" value="ZF_RING_2"/>
    <property type="match status" value="1"/>
</dbReference>
<dbReference type="Pfam" id="PF13639">
    <property type="entry name" value="zf-RING_2"/>
    <property type="match status" value="1"/>
</dbReference>
<feature type="domain" description="RING-type" evidence="5">
    <location>
        <begin position="51"/>
        <end position="101"/>
    </location>
</feature>
<evidence type="ECO:0000313" key="7">
    <source>
        <dbReference type="Proteomes" id="UP000624404"/>
    </source>
</evidence>
<proteinExistence type="predicted"/>
<organism evidence="6 7">
    <name type="scientific">Sclerotinia trifoliorum</name>
    <dbReference type="NCBI Taxonomy" id="28548"/>
    <lineage>
        <taxon>Eukaryota</taxon>
        <taxon>Fungi</taxon>
        <taxon>Dikarya</taxon>
        <taxon>Ascomycota</taxon>
        <taxon>Pezizomycotina</taxon>
        <taxon>Leotiomycetes</taxon>
        <taxon>Helotiales</taxon>
        <taxon>Sclerotiniaceae</taxon>
        <taxon>Sclerotinia</taxon>
    </lineage>
</organism>